<dbReference type="EMBL" id="JAPUUL010002410">
    <property type="protein sequence ID" value="KAJ8125356.1"/>
    <property type="molecule type" value="Genomic_DNA"/>
</dbReference>
<proteinExistence type="predicted"/>
<evidence type="ECO:0000313" key="1">
    <source>
        <dbReference type="EMBL" id="KAJ8125356.1"/>
    </source>
</evidence>
<organism evidence="1 2">
    <name type="scientific">Lasiodiplodia mahajangana</name>
    <dbReference type="NCBI Taxonomy" id="1108764"/>
    <lineage>
        <taxon>Eukaryota</taxon>
        <taxon>Fungi</taxon>
        <taxon>Dikarya</taxon>
        <taxon>Ascomycota</taxon>
        <taxon>Pezizomycotina</taxon>
        <taxon>Dothideomycetes</taxon>
        <taxon>Dothideomycetes incertae sedis</taxon>
        <taxon>Botryosphaeriales</taxon>
        <taxon>Botryosphaeriaceae</taxon>
        <taxon>Lasiodiplodia</taxon>
    </lineage>
</organism>
<keyword evidence="2" id="KW-1185">Reference proteome</keyword>
<name>A0ACC2JD99_9PEZI</name>
<gene>
    <name evidence="1" type="ORF">O1611_g8283</name>
</gene>
<comment type="caution">
    <text evidence="1">The sequence shown here is derived from an EMBL/GenBank/DDBJ whole genome shotgun (WGS) entry which is preliminary data.</text>
</comment>
<sequence>MEERNIPGAPGLHDTGQSRGSTPPLHSRAASDNREPMNHSPTSTTNNTAAIIEFIQQMAPLDDRLREFREELWRLFLSPRSVGTGSEEILALGGLGLRWLAPNWPRRDADRNFPERLIPNGMMELTELDGSPAFSVGPKMPEEAVAFAYTETPDGYPQPSRDPLAGRYHKVMPNGAAPQHLKAGFTKFPFQGQIWIVNPMQYTRSVPPQFLMSPRQVALLESFYLPITQPSKPPPYWHTPWTNWRPQPFTSEFVTSYIDPSHPGPSPKAYNSDINLNNKWVVTVLQSRLRYFIPVNHPSSSAKIRNSAVEREFPRYGSVGKGQEAFILERQMAKLRKGDNFIYFCENVSSISLIIGNNTGNPYIIRVLTDISPSPFIDDTMWKANNLEPCGTQTGVTQFLAMLLLIIQVWGKGWMSTIDEIDSIVRVQLNDFLEEDNWTHLMFDNSFTLSKHYFSVLQILRIMDEWIERTDQDLKDLRAEFLLLPGVGDIPGKDLQVLDRNWDKVQAIIDKRIKAVRDRVARKVEEIKSLRDGLFNATSLRESTKGMALNRAIYVFTVITVIYTPVGFMAAFWALPFLNNAKDGVVPEPPAFRNTFIIIPILTYALAIAVAFIVGSETGRKLLKLKWER</sequence>
<protein>
    <submittedName>
        <fullName evidence="1">Uncharacterized protein</fullName>
    </submittedName>
</protein>
<dbReference type="Proteomes" id="UP001153332">
    <property type="component" value="Unassembled WGS sequence"/>
</dbReference>
<accession>A0ACC2JD99</accession>
<reference evidence="1" key="1">
    <citation type="submission" date="2022-12" db="EMBL/GenBank/DDBJ databases">
        <title>Genome Sequence of Lasiodiplodia mahajangana.</title>
        <authorList>
            <person name="Buettner E."/>
        </authorList>
    </citation>
    <scope>NUCLEOTIDE SEQUENCE</scope>
    <source>
        <strain evidence="1">VT137</strain>
    </source>
</reference>
<evidence type="ECO:0000313" key="2">
    <source>
        <dbReference type="Proteomes" id="UP001153332"/>
    </source>
</evidence>